<dbReference type="KEGG" id="ifn:GM661_13945"/>
<dbReference type="CDD" id="cd06850">
    <property type="entry name" value="biotinyl_domain"/>
    <property type="match status" value="1"/>
</dbReference>
<evidence type="ECO:0000313" key="4">
    <source>
        <dbReference type="Proteomes" id="UP000665020"/>
    </source>
</evidence>
<dbReference type="Gene3D" id="2.40.50.100">
    <property type="match status" value="1"/>
</dbReference>
<accession>A0A8A7KC08</accession>
<reference evidence="3" key="1">
    <citation type="submission" date="2019-12" db="EMBL/GenBank/DDBJ databases">
        <authorList>
            <person name="zhang j."/>
            <person name="sun C.M."/>
        </authorList>
    </citation>
    <scope>NUCLEOTIDE SEQUENCE</scope>
    <source>
        <strain evidence="3">NS-1</strain>
    </source>
</reference>
<dbReference type="EMBL" id="CP046640">
    <property type="protein sequence ID" value="QTL98981.1"/>
    <property type="molecule type" value="Genomic_DNA"/>
</dbReference>
<evidence type="ECO:0000256" key="1">
    <source>
        <dbReference type="ARBA" id="ARBA00023267"/>
    </source>
</evidence>
<dbReference type="PROSITE" id="PS00188">
    <property type="entry name" value="BIOTIN"/>
    <property type="match status" value="1"/>
</dbReference>
<organism evidence="3 4">
    <name type="scientific">Iocasia fonsfrigidae</name>
    <dbReference type="NCBI Taxonomy" id="2682810"/>
    <lineage>
        <taxon>Bacteria</taxon>
        <taxon>Bacillati</taxon>
        <taxon>Bacillota</taxon>
        <taxon>Clostridia</taxon>
        <taxon>Halanaerobiales</taxon>
        <taxon>Halanaerobiaceae</taxon>
        <taxon>Iocasia</taxon>
    </lineage>
</organism>
<dbReference type="PANTHER" id="PTHR45266:SF3">
    <property type="entry name" value="OXALOACETATE DECARBOXYLASE ALPHA CHAIN"/>
    <property type="match status" value="1"/>
</dbReference>
<protein>
    <submittedName>
        <fullName evidence="3">Biotin/lipoyl-binding protein</fullName>
    </submittedName>
</protein>
<dbReference type="AlphaFoldDB" id="A0A8A7KC08"/>
<dbReference type="Pfam" id="PF00364">
    <property type="entry name" value="Biotin_lipoyl"/>
    <property type="match status" value="1"/>
</dbReference>
<dbReference type="SUPFAM" id="SSF51230">
    <property type="entry name" value="Single hybrid motif"/>
    <property type="match status" value="1"/>
</dbReference>
<proteinExistence type="predicted"/>
<dbReference type="InterPro" id="IPR000089">
    <property type="entry name" value="Biotin_lipoyl"/>
</dbReference>
<evidence type="ECO:0000313" key="3">
    <source>
        <dbReference type="EMBL" id="QTL98981.1"/>
    </source>
</evidence>
<dbReference type="InterPro" id="IPR011053">
    <property type="entry name" value="Single_hybrid_motif"/>
</dbReference>
<name>A0A8A7KC08_9FIRM</name>
<keyword evidence="1" id="KW-0092">Biotin</keyword>
<dbReference type="PROSITE" id="PS50968">
    <property type="entry name" value="BIOTINYL_LIPOYL"/>
    <property type="match status" value="1"/>
</dbReference>
<evidence type="ECO:0000259" key="2">
    <source>
        <dbReference type="PROSITE" id="PS50968"/>
    </source>
</evidence>
<dbReference type="InterPro" id="IPR050709">
    <property type="entry name" value="Biotin_Carboxyl_Carrier/Decarb"/>
</dbReference>
<dbReference type="Proteomes" id="UP000665020">
    <property type="component" value="Chromosome"/>
</dbReference>
<keyword evidence="4" id="KW-1185">Reference proteome</keyword>
<dbReference type="InterPro" id="IPR001882">
    <property type="entry name" value="Biotin_BS"/>
</dbReference>
<sequence length="120" mass="12564">MKKFKVTINNKSYEVEVEEMGAASVSTTTPAEEKVEKTTVEKPQAVPGDVEGEEILAPLPGTISLQVAEGDTVSEGDTIFILEAMKMENEIAATASGTVKAIYVSDGDSVDTGDVLAVIG</sequence>
<gene>
    <name evidence="3" type="ORF">GM661_13945</name>
</gene>
<dbReference type="FunFam" id="2.40.50.100:FF:000003">
    <property type="entry name" value="Acetyl-CoA carboxylase biotin carboxyl carrier protein"/>
    <property type="match status" value="1"/>
</dbReference>
<feature type="domain" description="Lipoyl-binding" evidence="2">
    <location>
        <begin position="37"/>
        <end position="120"/>
    </location>
</feature>
<dbReference type="PANTHER" id="PTHR45266">
    <property type="entry name" value="OXALOACETATE DECARBOXYLASE ALPHA CHAIN"/>
    <property type="match status" value="1"/>
</dbReference>
<dbReference type="RefSeq" id="WP_230867383.1">
    <property type="nucleotide sequence ID" value="NZ_CP046640.1"/>
</dbReference>